<evidence type="ECO:0000313" key="3">
    <source>
        <dbReference type="Proteomes" id="UP001223390"/>
    </source>
</evidence>
<protein>
    <submittedName>
        <fullName evidence="2">Uncharacterized protein</fullName>
    </submittedName>
</protein>
<dbReference type="Proteomes" id="UP001223390">
    <property type="component" value="Unassembled WGS sequence"/>
</dbReference>
<organism evidence="2 3">
    <name type="scientific">Streptomyces katrae</name>
    <dbReference type="NCBI Taxonomy" id="68223"/>
    <lineage>
        <taxon>Bacteria</taxon>
        <taxon>Bacillati</taxon>
        <taxon>Actinomycetota</taxon>
        <taxon>Actinomycetes</taxon>
        <taxon>Kitasatosporales</taxon>
        <taxon>Streptomycetaceae</taxon>
        <taxon>Streptomyces</taxon>
    </lineage>
</organism>
<sequence>MAEGTTHQDRAGGLGSPGDFASTPARKKAAAGAIETELEPNTRKASEHADDATANAVKGFDGWETAAGLKTLADTWDRQVKSLMGRLSAEKASLRGASGLFARNDIGTGSSFLTPGSKLNGL</sequence>
<feature type="region of interest" description="Disordered" evidence="1">
    <location>
        <begin position="1"/>
        <end position="54"/>
    </location>
</feature>
<keyword evidence="3" id="KW-1185">Reference proteome</keyword>
<proteinExistence type="predicted"/>
<accession>A0ABT7GRS4</accession>
<reference evidence="2 3" key="1">
    <citation type="submission" date="2023-05" db="EMBL/GenBank/DDBJ databases">
        <title>Sequencing and Assembly of Streptomyces sp. NP73.</title>
        <authorList>
            <person name="Konwar A.N."/>
            <person name="Saikia K."/>
            <person name="Thakur D."/>
        </authorList>
    </citation>
    <scope>NUCLEOTIDE SEQUENCE [LARGE SCALE GENOMIC DNA]</scope>
    <source>
        <strain evidence="2 3">NP73</strain>
    </source>
</reference>
<comment type="caution">
    <text evidence="2">The sequence shown here is derived from an EMBL/GenBank/DDBJ whole genome shotgun (WGS) entry which is preliminary data.</text>
</comment>
<dbReference type="EMBL" id="JASITI010000011">
    <property type="protein sequence ID" value="MDK9496314.1"/>
    <property type="molecule type" value="Genomic_DNA"/>
</dbReference>
<feature type="compositionally biased region" description="Basic and acidic residues" evidence="1">
    <location>
        <begin position="1"/>
        <end position="10"/>
    </location>
</feature>
<gene>
    <name evidence="2" type="ORF">QEZ40_000763</name>
</gene>
<evidence type="ECO:0000256" key="1">
    <source>
        <dbReference type="SAM" id="MobiDB-lite"/>
    </source>
</evidence>
<name>A0ABT7GRS4_9ACTN</name>
<evidence type="ECO:0000313" key="2">
    <source>
        <dbReference type="EMBL" id="MDK9496314.1"/>
    </source>
</evidence>
<dbReference type="RefSeq" id="WP_285341852.1">
    <property type="nucleotide sequence ID" value="NZ_JASITI010000011.1"/>
</dbReference>
<feature type="compositionally biased region" description="Basic and acidic residues" evidence="1">
    <location>
        <begin position="40"/>
        <end position="51"/>
    </location>
</feature>